<dbReference type="PRINTS" id="PR00111">
    <property type="entry name" value="ABHYDROLASE"/>
</dbReference>
<dbReference type="InterPro" id="IPR000073">
    <property type="entry name" value="AB_hydrolase_1"/>
</dbReference>
<comment type="caution">
    <text evidence="2">The sequence shown here is derived from an EMBL/GenBank/DDBJ whole genome shotgun (WGS) entry which is preliminary data.</text>
</comment>
<sequence>MVLFAGVRDNRREGVGLGILEAVTVNSSQTPPGAQLPRPRLRPLRRRGVLPAAPLSESELPAVDTTVRPAEGRLLDIDTSLGREQLFVREKPGPDPLADTAVFLHGLAGSSSNWTDLGHLLGSRMRTVAVDLPGFGFTEPPEGFDYTHHAHAEIVIGLLEHLDAGELHLVGNSFGGAVAVEVAARRPDLVATLTLISPAVPDLRPSLRRISDGRLAVAYLPLIGARARRQLAATSARERVQRLIRLCFADPDSVPANRVEETVEEFVARDRLPWAVSALASTTHCLIRSWLLDPSLWSTLRRVEAPTLVVWGERDRVMSVRKARRTARELPRGRLLVLSRTGHVAQMERPSILARAVLGMCAAVRAEAW</sequence>
<dbReference type="AlphaFoldDB" id="A0A839DNA1"/>
<dbReference type="GO" id="GO:0016020">
    <property type="term" value="C:membrane"/>
    <property type="evidence" value="ECO:0007669"/>
    <property type="project" value="TreeGrafter"/>
</dbReference>
<dbReference type="PANTHER" id="PTHR43798:SF33">
    <property type="entry name" value="HYDROLASE, PUTATIVE (AFU_ORTHOLOGUE AFUA_2G14860)-RELATED"/>
    <property type="match status" value="1"/>
</dbReference>
<protein>
    <submittedName>
        <fullName evidence="2">Pimeloyl-ACP methyl ester carboxylesterase</fullName>
    </submittedName>
</protein>
<dbReference type="InterPro" id="IPR050266">
    <property type="entry name" value="AB_hydrolase_sf"/>
</dbReference>
<dbReference type="RefSeq" id="WP_328795838.1">
    <property type="nucleotide sequence ID" value="NZ_JACGWZ010000001.1"/>
</dbReference>
<reference evidence="2 3" key="1">
    <citation type="submission" date="2020-07" db="EMBL/GenBank/DDBJ databases">
        <title>Sequencing the genomes of 1000 actinobacteria strains.</title>
        <authorList>
            <person name="Klenk H.-P."/>
        </authorList>
    </citation>
    <scope>NUCLEOTIDE SEQUENCE [LARGE SCALE GENOMIC DNA]</scope>
    <source>
        <strain evidence="2 3">DSM 45975</strain>
    </source>
</reference>
<keyword evidence="3" id="KW-1185">Reference proteome</keyword>
<dbReference type="Proteomes" id="UP000569329">
    <property type="component" value="Unassembled WGS sequence"/>
</dbReference>
<evidence type="ECO:0000313" key="3">
    <source>
        <dbReference type="Proteomes" id="UP000569329"/>
    </source>
</evidence>
<accession>A0A839DNA1</accession>
<dbReference type="InterPro" id="IPR000639">
    <property type="entry name" value="Epox_hydrolase-like"/>
</dbReference>
<organism evidence="2 3">
    <name type="scientific">Halosaccharopolyspora lacisalsi</name>
    <dbReference type="NCBI Taxonomy" id="1000566"/>
    <lineage>
        <taxon>Bacteria</taxon>
        <taxon>Bacillati</taxon>
        <taxon>Actinomycetota</taxon>
        <taxon>Actinomycetes</taxon>
        <taxon>Pseudonocardiales</taxon>
        <taxon>Pseudonocardiaceae</taxon>
        <taxon>Halosaccharopolyspora</taxon>
    </lineage>
</organism>
<dbReference type="PANTHER" id="PTHR43798">
    <property type="entry name" value="MONOACYLGLYCEROL LIPASE"/>
    <property type="match status" value="1"/>
</dbReference>
<feature type="domain" description="AB hydrolase-1" evidence="1">
    <location>
        <begin position="102"/>
        <end position="350"/>
    </location>
</feature>
<dbReference type="Pfam" id="PF00561">
    <property type="entry name" value="Abhydrolase_1"/>
    <property type="match status" value="1"/>
</dbReference>
<name>A0A839DNA1_9PSEU</name>
<dbReference type="InterPro" id="IPR029058">
    <property type="entry name" value="AB_hydrolase_fold"/>
</dbReference>
<dbReference type="EMBL" id="JACGWZ010000001">
    <property type="protein sequence ID" value="MBA8822984.1"/>
    <property type="molecule type" value="Genomic_DNA"/>
</dbReference>
<dbReference type="SUPFAM" id="SSF53474">
    <property type="entry name" value="alpha/beta-Hydrolases"/>
    <property type="match status" value="1"/>
</dbReference>
<dbReference type="GO" id="GO:0003824">
    <property type="term" value="F:catalytic activity"/>
    <property type="evidence" value="ECO:0007669"/>
    <property type="project" value="InterPro"/>
</dbReference>
<dbReference type="Gene3D" id="3.40.50.1820">
    <property type="entry name" value="alpha/beta hydrolase"/>
    <property type="match status" value="1"/>
</dbReference>
<evidence type="ECO:0000259" key="1">
    <source>
        <dbReference type="Pfam" id="PF00561"/>
    </source>
</evidence>
<dbReference type="PRINTS" id="PR00412">
    <property type="entry name" value="EPOXHYDRLASE"/>
</dbReference>
<gene>
    <name evidence="2" type="ORF">FHX42_000313</name>
</gene>
<proteinExistence type="predicted"/>
<evidence type="ECO:0000313" key="2">
    <source>
        <dbReference type="EMBL" id="MBA8822984.1"/>
    </source>
</evidence>